<dbReference type="InterPro" id="IPR036291">
    <property type="entry name" value="NAD(P)-bd_dom_sf"/>
</dbReference>
<sequence length="310" mass="32251">MTGPVRIGLVGAGRLAQVGYLPAASAARDVVLAAVAEPDPLRRGRLAALAGRLPAFADAAALLDGADVDALVLATPASVHLDDARRAAARGLPVLVEKPPAPDRAGAAALAALDPAPFVAFNRRFDPAVAALRSATPAGAEVSVIAEIAYRRGGWNPHAVADDALLDLGPHLVDLARWITGAEVTGVLRAEVTPERAAFDLELGAARARIRCAMDRPHHERVEVRHRDGRRVARHRVGGPVAAVLGRLRSGPHPLVASLTAELEAFARTVRGGPDPVLGRAADGVAVMTVLDEVRARATPHHSARTIGEV</sequence>
<dbReference type="PANTHER" id="PTHR43708">
    <property type="entry name" value="CONSERVED EXPRESSED OXIDOREDUCTASE (EUROFUNG)"/>
    <property type="match status" value="1"/>
</dbReference>
<dbReference type="Gene3D" id="3.30.360.10">
    <property type="entry name" value="Dihydrodipicolinate Reductase, domain 2"/>
    <property type="match status" value="1"/>
</dbReference>
<protein>
    <submittedName>
        <fullName evidence="2">Gfo/Idh/MocA family oxidoreductase</fullName>
    </submittedName>
</protein>
<dbReference type="RefSeq" id="WP_311555293.1">
    <property type="nucleotide sequence ID" value="NZ_JAVREJ010000003.1"/>
</dbReference>
<evidence type="ECO:0000313" key="3">
    <source>
        <dbReference type="Proteomes" id="UP001183202"/>
    </source>
</evidence>
<evidence type="ECO:0000313" key="2">
    <source>
        <dbReference type="EMBL" id="MDT0349295.1"/>
    </source>
</evidence>
<name>A0ABU2N5T6_9PSEU</name>
<dbReference type="Gene3D" id="3.40.50.720">
    <property type="entry name" value="NAD(P)-binding Rossmann-like Domain"/>
    <property type="match status" value="1"/>
</dbReference>
<dbReference type="PANTHER" id="PTHR43708:SF4">
    <property type="entry name" value="OXIDOREDUCTASE YCEM-RELATED"/>
    <property type="match status" value="1"/>
</dbReference>
<dbReference type="EMBL" id="JAVREJ010000003">
    <property type="protein sequence ID" value="MDT0349295.1"/>
    <property type="molecule type" value="Genomic_DNA"/>
</dbReference>
<proteinExistence type="predicted"/>
<comment type="caution">
    <text evidence="2">The sequence shown here is derived from an EMBL/GenBank/DDBJ whole genome shotgun (WGS) entry which is preliminary data.</text>
</comment>
<keyword evidence="3" id="KW-1185">Reference proteome</keyword>
<dbReference type="SUPFAM" id="SSF51735">
    <property type="entry name" value="NAD(P)-binding Rossmann-fold domains"/>
    <property type="match status" value="1"/>
</dbReference>
<feature type="domain" description="Gfo/Idh/MocA-like oxidoreductase N-terminal" evidence="1">
    <location>
        <begin position="5"/>
        <end position="112"/>
    </location>
</feature>
<dbReference type="Proteomes" id="UP001183202">
    <property type="component" value="Unassembled WGS sequence"/>
</dbReference>
<dbReference type="InterPro" id="IPR051317">
    <property type="entry name" value="Gfo/Idh/MocA_oxidoreduct"/>
</dbReference>
<gene>
    <name evidence="2" type="ORF">RM445_07120</name>
</gene>
<accession>A0ABU2N5T6</accession>
<dbReference type="SUPFAM" id="SSF55347">
    <property type="entry name" value="Glyceraldehyde-3-phosphate dehydrogenase-like, C-terminal domain"/>
    <property type="match status" value="1"/>
</dbReference>
<dbReference type="InterPro" id="IPR000683">
    <property type="entry name" value="Gfo/Idh/MocA-like_OxRdtase_N"/>
</dbReference>
<dbReference type="Pfam" id="PF01408">
    <property type="entry name" value="GFO_IDH_MocA"/>
    <property type="match status" value="1"/>
</dbReference>
<reference evidence="3" key="1">
    <citation type="submission" date="2023-07" db="EMBL/GenBank/DDBJ databases">
        <title>30 novel species of actinomycetes from the DSMZ collection.</title>
        <authorList>
            <person name="Nouioui I."/>
        </authorList>
    </citation>
    <scope>NUCLEOTIDE SEQUENCE [LARGE SCALE GENOMIC DNA]</scope>
    <source>
        <strain evidence="3">DSM 45834</strain>
    </source>
</reference>
<organism evidence="2 3">
    <name type="scientific">Pseudonocardia charpentierae</name>
    <dbReference type="NCBI Taxonomy" id="3075545"/>
    <lineage>
        <taxon>Bacteria</taxon>
        <taxon>Bacillati</taxon>
        <taxon>Actinomycetota</taxon>
        <taxon>Actinomycetes</taxon>
        <taxon>Pseudonocardiales</taxon>
        <taxon>Pseudonocardiaceae</taxon>
        <taxon>Pseudonocardia</taxon>
    </lineage>
</organism>
<evidence type="ECO:0000259" key="1">
    <source>
        <dbReference type="Pfam" id="PF01408"/>
    </source>
</evidence>